<dbReference type="InterPro" id="IPR029614">
    <property type="entry name" value="CECR2"/>
</dbReference>
<dbReference type="PANTHER" id="PTHR47092:SF1">
    <property type="entry name" value="CHROMATIN REMODELING REGULATOR CECR2"/>
    <property type="match status" value="1"/>
</dbReference>
<evidence type="ECO:0000256" key="2">
    <source>
        <dbReference type="ARBA" id="ARBA00023242"/>
    </source>
</evidence>
<proteinExistence type="predicted"/>
<feature type="domain" description="WHIM1" evidence="4">
    <location>
        <begin position="106"/>
        <end position="138"/>
    </location>
</feature>
<accession>A0A7R8ZLM0</accession>
<dbReference type="PANTHER" id="PTHR47092">
    <property type="entry name" value="CAT EYE SYNDROME CRITICAL REGION PROTEIN 2"/>
    <property type="match status" value="1"/>
</dbReference>
<dbReference type="InterPro" id="IPR028942">
    <property type="entry name" value="WHIM1_dom"/>
</dbReference>
<name>A0A7R8ZLM0_9CRUS</name>
<evidence type="ECO:0000256" key="3">
    <source>
        <dbReference type="SAM" id="MobiDB-lite"/>
    </source>
</evidence>
<comment type="subcellular location">
    <subcellularLocation>
        <location evidence="1">Nucleus</location>
    </subcellularLocation>
</comment>
<feature type="region of interest" description="Disordered" evidence="3">
    <location>
        <begin position="171"/>
        <end position="213"/>
    </location>
</feature>
<evidence type="ECO:0000259" key="4">
    <source>
        <dbReference type="Pfam" id="PF15612"/>
    </source>
</evidence>
<dbReference type="GO" id="GO:0006338">
    <property type="term" value="P:chromatin remodeling"/>
    <property type="evidence" value="ECO:0007669"/>
    <property type="project" value="InterPro"/>
</dbReference>
<reference evidence="5" key="1">
    <citation type="submission" date="2020-11" db="EMBL/GenBank/DDBJ databases">
        <authorList>
            <person name="Tran Van P."/>
        </authorList>
    </citation>
    <scope>NUCLEOTIDE SEQUENCE</scope>
</reference>
<dbReference type="AlphaFoldDB" id="A0A7R8ZLM0"/>
<dbReference type="EMBL" id="OB660742">
    <property type="protein sequence ID" value="CAD7226095.1"/>
    <property type="molecule type" value="Genomic_DNA"/>
</dbReference>
<protein>
    <recommendedName>
        <fullName evidence="4">WHIM1 domain-containing protein</fullName>
    </recommendedName>
</protein>
<organism evidence="5">
    <name type="scientific">Cyprideis torosa</name>
    <dbReference type="NCBI Taxonomy" id="163714"/>
    <lineage>
        <taxon>Eukaryota</taxon>
        <taxon>Metazoa</taxon>
        <taxon>Ecdysozoa</taxon>
        <taxon>Arthropoda</taxon>
        <taxon>Crustacea</taxon>
        <taxon>Oligostraca</taxon>
        <taxon>Ostracoda</taxon>
        <taxon>Podocopa</taxon>
        <taxon>Podocopida</taxon>
        <taxon>Cytherocopina</taxon>
        <taxon>Cytheroidea</taxon>
        <taxon>Cytherideidae</taxon>
        <taxon>Cyprideis</taxon>
    </lineage>
</organism>
<evidence type="ECO:0000256" key="1">
    <source>
        <dbReference type="ARBA" id="ARBA00004123"/>
    </source>
</evidence>
<dbReference type="Pfam" id="PF15612">
    <property type="entry name" value="WHIM1"/>
    <property type="match status" value="1"/>
</dbReference>
<dbReference type="GO" id="GO:0090537">
    <property type="term" value="C:CERF complex"/>
    <property type="evidence" value="ECO:0007669"/>
    <property type="project" value="InterPro"/>
</dbReference>
<gene>
    <name evidence="5" type="ORF">CTOB1V02_LOCUS4020</name>
</gene>
<feature type="compositionally biased region" description="Basic residues" evidence="3">
    <location>
        <begin position="186"/>
        <end position="195"/>
    </location>
</feature>
<sequence length="228" mass="26294">MSEDGDIQGWWEVPSIAHFCSLFRIAFNLLDFDIEDLEEAVLTDAMDEADRGTNPLRLTDLIVRLLQGILEDGSVDKNNYSRHLRKLLQNRWQEEENRANPLSNDKMHFKDLPLRTKVEILHALCDFRLESEDVQELIRNFEAESLRVVPLGKDDKGSTYWYFYGTRLYREDPPPPEDEPGSSSPKRGRPTKKKPPPPPPPNPKKKSISLPIPPRAKWKVVCFTQSEG</sequence>
<dbReference type="OrthoDB" id="303107at2759"/>
<keyword evidence="2" id="KW-0539">Nucleus</keyword>
<evidence type="ECO:0000313" key="5">
    <source>
        <dbReference type="EMBL" id="CAD7226095.1"/>
    </source>
</evidence>